<dbReference type="InterPro" id="IPR012318">
    <property type="entry name" value="HTH_CRP"/>
</dbReference>
<feature type="domain" description="HTH crp-type" evidence="5">
    <location>
        <begin position="150"/>
        <end position="218"/>
    </location>
</feature>
<dbReference type="InterPro" id="IPR050397">
    <property type="entry name" value="Env_Response_Regulators"/>
</dbReference>
<keyword evidence="1" id="KW-0805">Transcription regulation</keyword>
<dbReference type="InterPro" id="IPR036390">
    <property type="entry name" value="WH_DNA-bd_sf"/>
</dbReference>
<dbReference type="InterPro" id="IPR014710">
    <property type="entry name" value="RmlC-like_jellyroll"/>
</dbReference>
<keyword evidence="7" id="KW-1185">Reference proteome</keyword>
<dbReference type="CDD" id="cd00038">
    <property type="entry name" value="CAP_ED"/>
    <property type="match status" value="1"/>
</dbReference>
<dbReference type="GO" id="GO:0003677">
    <property type="term" value="F:DNA binding"/>
    <property type="evidence" value="ECO:0007669"/>
    <property type="project" value="UniProtKB-KW"/>
</dbReference>
<evidence type="ECO:0000313" key="6">
    <source>
        <dbReference type="EMBL" id="MCM1990007.1"/>
    </source>
</evidence>
<evidence type="ECO:0000259" key="5">
    <source>
        <dbReference type="PROSITE" id="PS51063"/>
    </source>
</evidence>
<evidence type="ECO:0000313" key="7">
    <source>
        <dbReference type="Proteomes" id="UP001056429"/>
    </source>
</evidence>
<evidence type="ECO:0000256" key="2">
    <source>
        <dbReference type="ARBA" id="ARBA00023125"/>
    </source>
</evidence>
<dbReference type="PROSITE" id="PS50042">
    <property type="entry name" value="CNMP_BINDING_3"/>
    <property type="match status" value="1"/>
</dbReference>
<dbReference type="GO" id="GO:0005829">
    <property type="term" value="C:cytosol"/>
    <property type="evidence" value="ECO:0007669"/>
    <property type="project" value="TreeGrafter"/>
</dbReference>
<organism evidence="6 7">
    <name type="scientific">Oceanirhabdus seepicola</name>
    <dbReference type="NCBI Taxonomy" id="2828781"/>
    <lineage>
        <taxon>Bacteria</taxon>
        <taxon>Bacillati</taxon>
        <taxon>Bacillota</taxon>
        <taxon>Clostridia</taxon>
        <taxon>Eubacteriales</taxon>
        <taxon>Clostridiaceae</taxon>
        <taxon>Oceanirhabdus</taxon>
    </lineage>
</organism>
<reference evidence="6" key="2">
    <citation type="submission" date="2021-04" db="EMBL/GenBank/DDBJ databases">
        <authorList>
            <person name="Dong X."/>
        </authorList>
    </citation>
    <scope>NUCLEOTIDE SEQUENCE</scope>
    <source>
        <strain evidence="6">ZWT</strain>
    </source>
</reference>
<protein>
    <submittedName>
        <fullName evidence="6">Crp/Fnr family transcriptional regulator</fullName>
    </submittedName>
</protein>
<evidence type="ECO:0000256" key="3">
    <source>
        <dbReference type="ARBA" id="ARBA00023163"/>
    </source>
</evidence>
<dbReference type="Proteomes" id="UP001056429">
    <property type="component" value="Unassembled WGS sequence"/>
</dbReference>
<dbReference type="InterPro" id="IPR000595">
    <property type="entry name" value="cNMP-bd_dom"/>
</dbReference>
<dbReference type="SUPFAM" id="SSF46785">
    <property type="entry name" value="Winged helix' DNA-binding domain"/>
    <property type="match status" value="1"/>
</dbReference>
<dbReference type="Gene3D" id="2.60.120.10">
    <property type="entry name" value="Jelly Rolls"/>
    <property type="match status" value="1"/>
</dbReference>
<accession>A0A9J6NZN5</accession>
<proteinExistence type="predicted"/>
<dbReference type="SMART" id="SM00100">
    <property type="entry name" value="cNMP"/>
    <property type="match status" value="1"/>
</dbReference>
<dbReference type="SUPFAM" id="SSF51206">
    <property type="entry name" value="cAMP-binding domain-like"/>
    <property type="match status" value="1"/>
</dbReference>
<gene>
    <name evidence="6" type="ORF">KDK92_09655</name>
</gene>
<dbReference type="RefSeq" id="WP_250859053.1">
    <property type="nucleotide sequence ID" value="NZ_JAGSOJ010000002.1"/>
</dbReference>
<dbReference type="EMBL" id="JAGSOJ010000002">
    <property type="protein sequence ID" value="MCM1990007.1"/>
    <property type="molecule type" value="Genomic_DNA"/>
</dbReference>
<dbReference type="GO" id="GO:0003700">
    <property type="term" value="F:DNA-binding transcription factor activity"/>
    <property type="evidence" value="ECO:0007669"/>
    <property type="project" value="TreeGrafter"/>
</dbReference>
<keyword evidence="3" id="KW-0804">Transcription</keyword>
<dbReference type="InterPro" id="IPR018490">
    <property type="entry name" value="cNMP-bd_dom_sf"/>
</dbReference>
<dbReference type="PROSITE" id="PS51063">
    <property type="entry name" value="HTH_CRP_2"/>
    <property type="match status" value="1"/>
</dbReference>
<name>A0A9J6NZN5_9CLOT</name>
<dbReference type="AlphaFoldDB" id="A0A9J6NZN5"/>
<evidence type="ECO:0000259" key="4">
    <source>
        <dbReference type="PROSITE" id="PS50042"/>
    </source>
</evidence>
<comment type="caution">
    <text evidence="6">The sequence shown here is derived from an EMBL/GenBank/DDBJ whole genome shotgun (WGS) entry which is preliminary data.</text>
</comment>
<sequence length="225" mass="25351">MKKDFLPLKQCVLFKNFDENSIETILRKSNSHIESFAKGESIALEGDSIKSLGIILEGSIEVQKLFPSGRFLTMSKLSSGDIFGEVIIFSKRTTYPATITSVSKSKVLFIEKSDILNLCSEEDMFLKAFMGLLSNKILMLNKKVTLLSHQSIREKIANLLLSLYSEQNSSTITLKQSKKEIAESFGIPRPSLSREFIKMKDEGILDVDKNKVTIMDIELLENILM</sequence>
<dbReference type="Pfam" id="PF00027">
    <property type="entry name" value="cNMP_binding"/>
    <property type="match status" value="1"/>
</dbReference>
<reference evidence="6" key="1">
    <citation type="journal article" date="2021" name="mSystems">
        <title>Bacteria and Archaea Synergistically Convert Glycine Betaine to Biogenic Methane in the Formosa Cold Seep of the South China Sea.</title>
        <authorList>
            <person name="Li L."/>
            <person name="Zhang W."/>
            <person name="Zhang S."/>
            <person name="Song L."/>
            <person name="Sun Q."/>
            <person name="Zhang H."/>
            <person name="Xiang H."/>
            <person name="Dong X."/>
        </authorList>
    </citation>
    <scope>NUCLEOTIDE SEQUENCE</scope>
    <source>
        <strain evidence="6">ZWT</strain>
    </source>
</reference>
<keyword evidence="2" id="KW-0238">DNA-binding</keyword>
<feature type="domain" description="Cyclic nucleotide-binding" evidence="4">
    <location>
        <begin position="13"/>
        <end position="118"/>
    </location>
</feature>
<evidence type="ECO:0000256" key="1">
    <source>
        <dbReference type="ARBA" id="ARBA00023015"/>
    </source>
</evidence>
<dbReference type="PANTHER" id="PTHR24567">
    <property type="entry name" value="CRP FAMILY TRANSCRIPTIONAL REGULATORY PROTEIN"/>
    <property type="match status" value="1"/>
</dbReference>
<dbReference type="Pfam" id="PF13545">
    <property type="entry name" value="HTH_Crp_2"/>
    <property type="match status" value="1"/>
</dbReference>
<dbReference type="PANTHER" id="PTHR24567:SF58">
    <property type="entry name" value="CYCLIC AMP-BINDING REGULATORY PROTEIN"/>
    <property type="match status" value="1"/>
</dbReference>